<evidence type="ECO:0000259" key="16">
    <source>
        <dbReference type="PROSITE" id="PS51134"/>
    </source>
</evidence>
<comment type="similarity">
    <text evidence="2">Belongs to the TFIIB family.</text>
</comment>
<dbReference type="Proteomes" id="UP001346869">
    <property type="component" value="Unassembled WGS sequence"/>
</dbReference>
<reference evidence="17 18" key="1">
    <citation type="journal article" date="2023" name="Genes (Basel)">
        <title>Chromosome-Level Genome Assembly and Circadian Gene Repertoire of the Patagonia Blennie Eleginops maclovinus-The Closest Ancestral Proxy of Antarctic Cryonotothenioids.</title>
        <authorList>
            <person name="Cheng C.C."/>
            <person name="Rivera-Colon A.G."/>
            <person name="Minhas B.F."/>
            <person name="Wilson L."/>
            <person name="Rayamajhi N."/>
            <person name="Vargas-Chacoff L."/>
            <person name="Catchen J.M."/>
        </authorList>
    </citation>
    <scope>NUCLEOTIDE SEQUENCE [LARGE SCALE GENOMIC DNA]</scope>
    <source>
        <strain evidence="17">JMC-PN-2008</strain>
    </source>
</reference>
<dbReference type="PANTHER" id="PTHR11618:SF5">
    <property type="entry name" value="TRANSCRIPTION FACTOR IIIB 50 KDA SUBUNIT"/>
    <property type="match status" value="1"/>
</dbReference>
<organism evidence="17 18">
    <name type="scientific">Eleginops maclovinus</name>
    <name type="common">Patagonian blennie</name>
    <name type="synonym">Eleginus maclovinus</name>
    <dbReference type="NCBI Taxonomy" id="56733"/>
    <lineage>
        <taxon>Eukaryota</taxon>
        <taxon>Metazoa</taxon>
        <taxon>Chordata</taxon>
        <taxon>Craniata</taxon>
        <taxon>Vertebrata</taxon>
        <taxon>Euteleostomi</taxon>
        <taxon>Actinopterygii</taxon>
        <taxon>Neopterygii</taxon>
        <taxon>Teleostei</taxon>
        <taxon>Neoteleostei</taxon>
        <taxon>Acanthomorphata</taxon>
        <taxon>Eupercaria</taxon>
        <taxon>Perciformes</taxon>
        <taxon>Notothenioidei</taxon>
        <taxon>Eleginopidae</taxon>
        <taxon>Eleginops</taxon>
    </lineage>
</organism>
<evidence type="ECO:0000256" key="6">
    <source>
        <dbReference type="ARBA" id="ARBA00022833"/>
    </source>
</evidence>
<keyword evidence="18" id="KW-1185">Reference proteome</keyword>
<proteinExistence type="inferred from homology"/>
<comment type="function">
    <text evidence="13">General activator of RNA polymerase III transcription. Factor exclusively required for RNA polymerase III transcription of genes with promoter elements upstream of the initiation sites. Contributes to the regulation of gene expression; functions as activator in the absence of oxidative stress. Down-regulates expression of target genes in response to oxidative stress. Overexpression protects cells against apoptosis in response to oxidative stress.</text>
</comment>
<feature type="region of interest" description="Disordered" evidence="15">
    <location>
        <begin position="405"/>
        <end position="428"/>
    </location>
</feature>
<dbReference type="InterPro" id="IPR054078">
    <property type="entry name" value="BRF2-like_C"/>
</dbReference>
<keyword evidence="8" id="KW-0010">Activator</keyword>
<keyword evidence="10" id="KW-0539">Nucleus</keyword>
<keyword evidence="6" id="KW-0862">Zinc</keyword>
<evidence type="ECO:0000256" key="9">
    <source>
        <dbReference type="ARBA" id="ARBA00023163"/>
    </source>
</evidence>
<evidence type="ECO:0000256" key="5">
    <source>
        <dbReference type="ARBA" id="ARBA00022771"/>
    </source>
</evidence>
<evidence type="ECO:0000256" key="10">
    <source>
        <dbReference type="ARBA" id="ARBA00023242"/>
    </source>
</evidence>
<dbReference type="Pfam" id="PF21886">
    <property type="entry name" value="BRF2-like_C_cyclin_rpt"/>
    <property type="match status" value="1"/>
</dbReference>
<evidence type="ECO:0000256" key="12">
    <source>
        <dbReference type="ARBA" id="ARBA00042630"/>
    </source>
</evidence>
<feature type="compositionally biased region" description="Acidic residues" evidence="15">
    <location>
        <begin position="418"/>
        <end position="427"/>
    </location>
</feature>
<dbReference type="PANTHER" id="PTHR11618">
    <property type="entry name" value="TRANSCRIPTION INITIATION FACTOR IIB-RELATED"/>
    <property type="match status" value="1"/>
</dbReference>
<comment type="caution">
    <text evidence="17">The sequence shown here is derived from an EMBL/GenBank/DDBJ whole genome shotgun (WGS) entry which is preliminary data.</text>
</comment>
<dbReference type="GO" id="GO:0097550">
    <property type="term" value="C:transcription preinitiation complex"/>
    <property type="evidence" value="ECO:0007669"/>
    <property type="project" value="TreeGrafter"/>
</dbReference>
<sequence>MSAALTRCPGCGSSNIVDDNLYCQVQRVCVDCGSVVSEGVLSNDYTGDTEISYMRTTEVSRKPCLNLIKGLQRVKAICRILRVNCAIEQLSRTYYNQSYQHEHFIRVSLQKKEVLGGCCVLVSCRLLNWPITMGTIGCLLESDPIMVGVVYQEMIKILNIEAPVFNIYDVMEAHSQEYKISSLHVPEELAEDSRDLTKRAVALAELAADTWIVTGRHPTPIMMASIYLSWQSLKPNKQRLKFTLDKFCQVAKVNKLKPAMKRIAELKEVLCKLGREIPWIREAVTPDNVMRQLDDILKHRFALLRRALRTHEEAMLAECEASSEDCQTEESASSQVSEHAKPNSNESPAEKCELNAESAQRPRDGNDNPHTVPEVNTDSQESQGPAPNWGKRVLFAPPCVVHAKRRRAEQPMCKDVTGDEEISDSEIDSYIRTPREAREFALTQKVLSESEKK</sequence>
<dbReference type="InterPro" id="IPR000812">
    <property type="entry name" value="TFIIB"/>
</dbReference>
<evidence type="ECO:0000313" key="18">
    <source>
        <dbReference type="Proteomes" id="UP001346869"/>
    </source>
</evidence>
<dbReference type="GO" id="GO:0070897">
    <property type="term" value="P:transcription preinitiation complex assembly"/>
    <property type="evidence" value="ECO:0007669"/>
    <property type="project" value="InterPro"/>
</dbReference>
<evidence type="ECO:0000256" key="8">
    <source>
        <dbReference type="ARBA" id="ARBA00023159"/>
    </source>
</evidence>
<evidence type="ECO:0000313" key="17">
    <source>
        <dbReference type="EMBL" id="KAK5852128.1"/>
    </source>
</evidence>
<name>A0AAN8AEA3_ELEMC</name>
<accession>A0AAN8AEA3</accession>
<dbReference type="EMBL" id="JAUZQC010000021">
    <property type="protein sequence ID" value="KAK5852128.1"/>
    <property type="molecule type" value="Genomic_DNA"/>
</dbReference>
<feature type="region of interest" description="Disordered" evidence="15">
    <location>
        <begin position="321"/>
        <end position="392"/>
    </location>
</feature>
<feature type="compositionally biased region" description="Basic and acidic residues" evidence="15">
    <location>
        <begin position="348"/>
        <end position="367"/>
    </location>
</feature>
<reference evidence="17 18" key="2">
    <citation type="journal article" date="2023" name="Mol. Biol. Evol.">
        <title>Genomics of Secondarily Temperate Adaptation in the Only Non-Antarctic Icefish.</title>
        <authorList>
            <person name="Rivera-Colon A.G."/>
            <person name="Rayamajhi N."/>
            <person name="Minhas B.F."/>
            <person name="Madrigal G."/>
            <person name="Bilyk K.T."/>
            <person name="Yoon V."/>
            <person name="Hune M."/>
            <person name="Gregory S."/>
            <person name="Cheng C.H.C."/>
            <person name="Catchen J.M."/>
        </authorList>
    </citation>
    <scope>NUCLEOTIDE SEQUENCE [LARGE SCALE GENOMIC DNA]</scope>
    <source>
        <strain evidence="17">JMC-PN-2008</strain>
    </source>
</reference>
<dbReference type="InterPro" id="IPR013137">
    <property type="entry name" value="Znf_TFIIB"/>
</dbReference>
<protein>
    <recommendedName>
        <fullName evidence="11">Transcription factor IIIB 50 kDa subunit</fullName>
    </recommendedName>
    <alternativeName>
        <fullName evidence="12">B-related factor 2</fullName>
    </alternativeName>
</protein>
<evidence type="ECO:0000256" key="15">
    <source>
        <dbReference type="SAM" id="MobiDB-lite"/>
    </source>
</evidence>
<gene>
    <name evidence="17" type="ORF">PBY51_023624</name>
</gene>
<dbReference type="AlphaFoldDB" id="A0AAN8AEA3"/>
<dbReference type="GO" id="GO:0008270">
    <property type="term" value="F:zinc ion binding"/>
    <property type="evidence" value="ECO:0007669"/>
    <property type="project" value="UniProtKB-KW"/>
</dbReference>
<dbReference type="GO" id="GO:0017025">
    <property type="term" value="F:TBP-class protein binding"/>
    <property type="evidence" value="ECO:0007669"/>
    <property type="project" value="TreeGrafter"/>
</dbReference>
<evidence type="ECO:0000256" key="3">
    <source>
        <dbReference type="ARBA" id="ARBA00022723"/>
    </source>
</evidence>
<keyword evidence="3" id="KW-0479">Metal-binding</keyword>
<dbReference type="GO" id="GO:0005634">
    <property type="term" value="C:nucleus"/>
    <property type="evidence" value="ECO:0007669"/>
    <property type="project" value="UniProtKB-SubCell"/>
</dbReference>
<keyword evidence="4" id="KW-0677">Repeat</keyword>
<evidence type="ECO:0000256" key="7">
    <source>
        <dbReference type="ARBA" id="ARBA00023015"/>
    </source>
</evidence>
<dbReference type="Gene3D" id="2.20.25.10">
    <property type="match status" value="1"/>
</dbReference>
<evidence type="ECO:0000256" key="1">
    <source>
        <dbReference type="ARBA" id="ARBA00004123"/>
    </source>
</evidence>
<dbReference type="PROSITE" id="PS51134">
    <property type="entry name" value="ZF_TFIIB"/>
    <property type="match status" value="1"/>
</dbReference>
<feature type="compositionally biased region" description="Polar residues" evidence="15">
    <location>
        <begin position="374"/>
        <end position="385"/>
    </location>
</feature>
<evidence type="ECO:0000256" key="2">
    <source>
        <dbReference type="ARBA" id="ARBA00010857"/>
    </source>
</evidence>
<dbReference type="InterPro" id="IPR036915">
    <property type="entry name" value="Cyclin-like_sf"/>
</dbReference>
<dbReference type="SUPFAM" id="SSF47954">
    <property type="entry name" value="Cyclin-like"/>
    <property type="match status" value="2"/>
</dbReference>
<dbReference type="Gene3D" id="1.10.472.10">
    <property type="entry name" value="Cyclin-like"/>
    <property type="match status" value="2"/>
</dbReference>
<keyword evidence="5 14" id="KW-0863">Zinc-finger</keyword>
<comment type="subcellular location">
    <subcellularLocation>
        <location evidence="1">Nucleus</location>
    </subcellularLocation>
</comment>
<feature type="compositionally biased region" description="Polar residues" evidence="15">
    <location>
        <begin position="329"/>
        <end position="347"/>
    </location>
</feature>
<evidence type="ECO:0000256" key="4">
    <source>
        <dbReference type="ARBA" id="ARBA00022737"/>
    </source>
</evidence>
<evidence type="ECO:0000256" key="13">
    <source>
        <dbReference type="ARBA" id="ARBA00045875"/>
    </source>
</evidence>
<keyword evidence="7" id="KW-0805">Transcription regulation</keyword>
<feature type="domain" description="TFIIB-type" evidence="16">
    <location>
        <begin position="3"/>
        <end position="37"/>
    </location>
</feature>
<keyword evidence="9" id="KW-0804">Transcription</keyword>
<evidence type="ECO:0000256" key="11">
    <source>
        <dbReference type="ARBA" id="ARBA00039848"/>
    </source>
</evidence>
<evidence type="ECO:0000256" key="14">
    <source>
        <dbReference type="PROSITE-ProRule" id="PRU00469"/>
    </source>
</evidence>